<dbReference type="EMBL" id="CCEJ010000009">
    <property type="protein sequence ID" value="CDR34670.1"/>
    <property type="molecule type" value="Genomic_DNA"/>
</dbReference>
<evidence type="ECO:0000313" key="7">
    <source>
        <dbReference type="Proteomes" id="UP000031552"/>
    </source>
</evidence>
<dbReference type="CDD" id="cd02696">
    <property type="entry name" value="MurNAc-LAA"/>
    <property type="match status" value="1"/>
</dbReference>
<feature type="chain" id="PRO_5001853909" description="N-acetylmuramoyl-L-alanine amidase" evidence="4">
    <location>
        <begin position="25"/>
        <end position="246"/>
    </location>
</feature>
<evidence type="ECO:0000256" key="2">
    <source>
        <dbReference type="ARBA" id="ARBA00011901"/>
    </source>
</evidence>
<reference evidence="6" key="1">
    <citation type="submission" date="2013-12" db="EMBL/GenBank/DDBJ databases">
        <authorList>
            <person name="Linke B."/>
        </authorList>
    </citation>
    <scope>NUCLEOTIDE SEQUENCE [LARGE SCALE GENOMIC DNA]</scope>
    <source>
        <strain evidence="6">CRIB-18</strain>
    </source>
</reference>
<dbReference type="Proteomes" id="UP000031552">
    <property type="component" value="Unassembled WGS sequence"/>
</dbReference>
<keyword evidence="4" id="KW-0732">Signal</keyword>
<evidence type="ECO:0000256" key="1">
    <source>
        <dbReference type="ARBA" id="ARBA00001561"/>
    </source>
</evidence>
<protein>
    <recommendedName>
        <fullName evidence="2">N-acetylmuramoyl-L-alanine amidase</fullName>
        <ecNumber evidence="2">3.5.1.28</ecNumber>
    </recommendedName>
</protein>
<dbReference type="GO" id="GO:0030288">
    <property type="term" value="C:outer membrane-bounded periplasmic space"/>
    <property type="evidence" value="ECO:0007669"/>
    <property type="project" value="TreeGrafter"/>
</dbReference>
<accession>A0A090D2I6</accession>
<reference evidence="6" key="2">
    <citation type="submission" date="2014-09" db="EMBL/GenBank/DDBJ databases">
        <title>Criblamydia sequanensis harbors a mega-plasmid encoding arsenite resistance.</title>
        <authorList>
            <person name="Bertelli C."/>
            <person name="Goesmann A."/>
            <person name="Greub G."/>
        </authorList>
    </citation>
    <scope>NUCLEOTIDE SEQUENCE [LARGE SCALE GENOMIC DNA]</scope>
    <source>
        <strain evidence="6">CRIB-18</strain>
    </source>
</reference>
<dbReference type="SUPFAM" id="SSF53187">
    <property type="entry name" value="Zn-dependent exopeptidases"/>
    <property type="match status" value="1"/>
</dbReference>
<dbReference type="Pfam" id="PF01520">
    <property type="entry name" value="Amidase_3"/>
    <property type="match status" value="1"/>
</dbReference>
<feature type="domain" description="MurNAc-LAA" evidence="5">
    <location>
        <begin position="123"/>
        <end position="239"/>
    </location>
</feature>
<dbReference type="OrthoDB" id="9806267at2"/>
<dbReference type="AlphaFoldDB" id="A0A090D2I6"/>
<proteinExistence type="predicted"/>
<evidence type="ECO:0000313" key="6">
    <source>
        <dbReference type="EMBL" id="CDR34670.1"/>
    </source>
</evidence>
<name>A0A090D2I6_9BACT</name>
<evidence type="ECO:0000259" key="5">
    <source>
        <dbReference type="SMART" id="SM00646"/>
    </source>
</evidence>
<dbReference type="EC" id="3.5.1.28" evidence="2"/>
<dbReference type="GO" id="GO:0008745">
    <property type="term" value="F:N-acetylmuramoyl-L-alanine amidase activity"/>
    <property type="evidence" value="ECO:0007669"/>
    <property type="project" value="UniProtKB-EC"/>
</dbReference>
<organism evidence="6 7">
    <name type="scientific">Candidatus Criblamydia sequanensis CRIB-18</name>
    <dbReference type="NCBI Taxonomy" id="1437425"/>
    <lineage>
        <taxon>Bacteria</taxon>
        <taxon>Pseudomonadati</taxon>
        <taxon>Chlamydiota</taxon>
        <taxon>Chlamydiia</taxon>
        <taxon>Parachlamydiales</taxon>
        <taxon>Candidatus Criblamydiaceae</taxon>
        <taxon>Candidatus Criblamydia</taxon>
    </lineage>
</organism>
<dbReference type="InterPro" id="IPR050695">
    <property type="entry name" value="N-acetylmuramoyl_amidase_3"/>
</dbReference>
<keyword evidence="7" id="KW-1185">Reference proteome</keyword>
<dbReference type="eggNOG" id="COG0860">
    <property type="taxonomic scope" value="Bacteria"/>
</dbReference>
<dbReference type="Gene3D" id="3.40.630.40">
    <property type="entry name" value="Zn-dependent exopeptidases"/>
    <property type="match status" value="1"/>
</dbReference>
<dbReference type="SMART" id="SM00646">
    <property type="entry name" value="Ami_3"/>
    <property type="match status" value="1"/>
</dbReference>
<keyword evidence="3 6" id="KW-0378">Hydrolase</keyword>
<comment type="catalytic activity">
    <reaction evidence="1">
        <text>Hydrolyzes the link between N-acetylmuramoyl residues and L-amino acid residues in certain cell-wall glycopeptides.</text>
        <dbReference type="EC" id="3.5.1.28"/>
    </reaction>
</comment>
<dbReference type="PROSITE" id="PS51257">
    <property type="entry name" value="PROKAR_LIPOPROTEIN"/>
    <property type="match status" value="1"/>
</dbReference>
<dbReference type="PANTHER" id="PTHR30404">
    <property type="entry name" value="N-ACETYLMURAMOYL-L-ALANINE AMIDASE"/>
    <property type="match status" value="1"/>
</dbReference>
<dbReference type="GO" id="GO:0009253">
    <property type="term" value="P:peptidoglycan catabolic process"/>
    <property type="evidence" value="ECO:0007669"/>
    <property type="project" value="InterPro"/>
</dbReference>
<evidence type="ECO:0000256" key="3">
    <source>
        <dbReference type="ARBA" id="ARBA00022801"/>
    </source>
</evidence>
<sequence>MVSMTFRFLLFYILPCFIFSCSKATYVANEEPLSRPCVRPTEEIAMVTAVKSLRTRLASPLIVIDAGHGGKDNGTESKKGPKFYEKHLTLTTAEFLEAYLKKMGFRTAMTRKDDLYLELKERAEFANARKPALFVSVHYNSAPNRQAEGVEVYYYNDSDDKKRSQSSKDLAKAILDAVLVETKAKSRGIKEGNFAVIRETTMPAIIIEGGFMTNEGEMSRIRDKNYMSGLAKGIAQGINEYLYKSK</sequence>
<dbReference type="STRING" id="1437425.CSEC_1863"/>
<gene>
    <name evidence="6" type="primary">amiA</name>
    <name evidence="6" type="ORF">CSEC_1863</name>
</gene>
<comment type="caution">
    <text evidence="6">The sequence shown here is derived from an EMBL/GenBank/DDBJ whole genome shotgun (WGS) entry which is preliminary data.</text>
</comment>
<dbReference type="PANTHER" id="PTHR30404:SF0">
    <property type="entry name" value="N-ACETYLMURAMOYL-L-ALANINE AMIDASE AMIC"/>
    <property type="match status" value="1"/>
</dbReference>
<evidence type="ECO:0000256" key="4">
    <source>
        <dbReference type="SAM" id="SignalP"/>
    </source>
</evidence>
<feature type="signal peptide" evidence="4">
    <location>
        <begin position="1"/>
        <end position="24"/>
    </location>
</feature>
<dbReference type="InterPro" id="IPR002508">
    <property type="entry name" value="MurNAc-LAA_cat"/>
</dbReference>